<name>A0A6B0R7I8_9CETA</name>
<evidence type="ECO:0000256" key="4">
    <source>
        <dbReference type="ARBA" id="ARBA00022723"/>
    </source>
</evidence>
<evidence type="ECO:0000256" key="3">
    <source>
        <dbReference type="ARBA" id="ARBA00022617"/>
    </source>
</evidence>
<dbReference type="PANTHER" id="PTHR24300:SF368">
    <property type="entry name" value="CYTOCHROME P450, FAMILY 2, SUBFAMILY AB, POLYPEPTIDE 1"/>
    <property type="match status" value="1"/>
</dbReference>
<proteinExistence type="inferred from homology"/>
<comment type="caution">
    <text evidence="7">The sequence shown here is derived from an EMBL/GenBank/DDBJ whole genome shotgun (WGS) entry which is preliminary data.</text>
</comment>
<keyword evidence="3 6" id="KW-0349">Heme</keyword>
<reference evidence="7" key="1">
    <citation type="submission" date="2019-10" db="EMBL/GenBank/DDBJ databases">
        <title>The sequence and de novo assembly of the wild yak genome.</title>
        <authorList>
            <person name="Liu Y."/>
        </authorList>
    </citation>
    <scope>NUCLEOTIDE SEQUENCE [LARGE SCALE GENOMIC DNA]</scope>
    <source>
        <strain evidence="7">WY2019</strain>
    </source>
</reference>
<dbReference type="Gene3D" id="1.10.630.10">
    <property type="entry name" value="Cytochrome P450"/>
    <property type="match status" value="1"/>
</dbReference>
<dbReference type="GO" id="GO:0005506">
    <property type="term" value="F:iron ion binding"/>
    <property type="evidence" value="ECO:0007669"/>
    <property type="project" value="InterPro"/>
</dbReference>
<dbReference type="AlphaFoldDB" id="A0A6B0R7I8"/>
<feature type="binding site" description="axial binding residue" evidence="6">
    <location>
        <position position="76"/>
    </location>
    <ligand>
        <name>heme</name>
        <dbReference type="ChEBI" id="CHEBI:30413"/>
    </ligand>
    <ligandPart>
        <name>Fe</name>
        <dbReference type="ChEBI" id="CHEBI:18248"/>
    </ligandPart>
</feature>
<evidence type="ECO:0000256" key="1">
    <source>
        <dbReference type="ARBA" id="ARBA00001971"/>
    </source>
</evidence>
<comment type="similarity">
    <text evidence="2">Belongs to the cytochrome P450 family.</text>
</comment>
<protein>
    <submittedName>
        <fullName evidence="7">Uncharacterized protein</fullName>
    </submittedName>
</protein>
<keyword evidence="4 6" id="KW-0479">Metal-binding</keyword>
<dbReference type="GO" id="GO:0006082">
    <property type="term" value="P:organic acid metabolic process"/>
    <property type="evidence" value="ECO:0007669"/>
    <property type="project" value="TreeGrafter"/>
</dbReference>
<evidence type="ECO:0000256" key="5">
    <source>
        <dbReference type="ARBA" id="ARBA00023004"/>
    </source>
</evidence>
<dbReference type="Proteomes" id="UP000322234">
    <property type="component" value="Unassembled WGS sequence"/>
</dbReference>
<dbReference type="GO" id="GO:0016712">
    <property type="term" value="F:oxidoreductase activity, acting on paired donors, with incorporation or reduction of molecular oxygen, reduced flavin or flavoprotein as one donor, and incorporation of one atom of oxygen"/>
    <property type="evidence" value="ECO:0007669"/>
    <property type="project" value="TreeGrafter"/>
</dbReference>
<dbReference type="InterPro" id="IPR002401">
    <property type="entry name" value="Cyt_P450_E_grp-I"/>
</dbReference>
<dbReference type="Pfam" id="PF00067">
    <property type="entry name" value="p450"/>
    <property type="match status" value="1"/>
</dbReference>
<evidence type="ECO:0000256" key="6">
    <source>
        <dbReference type="PIRSR" id="PIRSR602401-1"/>
    </source>
</evidence>
<evidence type="ECO:0000313" key="7">
    <source>
        <dbReference type="EMBL" id="MXQ84897.1"/>
    </source>
</evidence>
<dbReference type="InterPro" id="IPR001128">
    <property type="entry name" value="Cyt_P450"/>
</dbReference>
<dbReference type="SUPFAM" id="SSF48264">
    <property type="entry name" value="Cytochrome P450"/>
    <property type="match status" value="1"/>
</dbReference>
<sequence length="79" mass="8755">MSAQRQGWVLGQLSSLSYTSSSLQGTIILPNLAAVLCDPECWWTPRQFNPGHFLDKDGNFVVRDIFPPFSAGHQMCLGD</sequence>
<accession>A0A6B0R7I8</accession>
<gene>
    <name evidence="7" type="ORF">E5288_WYG021574</name>
</gene>
<dbReference type="GO" id="GO:0006805">
    <property type="term" value="P:xenobiotic metabolic process"/>
    <property type="evidence" value="ECO:0007669"/>
    <property type="project" value="TreeGrafter"/>
</dbReference>
<dbReference type="EMBL" id="VBQZ03000023">
    <property type="protein sequence ID" value="MXQ84897.1"/>
    <property type="molecule type" value="Genomic_DNA"/>
</dbReference>
<comment type="cofactor">
    <cofactor evidence="1 6">
        <name>heme</name>
        <dbReference type="ChEBI" id="CHEBI:30413"/>
    </cofactor>
</comment>
<dbReference type="GO" id="GO:0005737">
    <property type="term" value="C:cytoplasm"/>
    <property type="evidence" value="ECO:0007669"/>
    <property type="project" value="TreeGrafter"/>
</dbReference>
<evidence type="ECO:0000256" key="2">
    <source>
        <dbReference type="ARBA" id="ARBA00010617"/>
    </source>
</evidence>
<dbReference type="GO" id="GO:0020037">
    <property type="term" value="F:heme binding"/>
    <property type="evidence" value="ECO:0007669"/>
    <property type="project" value="InterPro"/>
</dbReference>
<evidence type="ECO:0000313" key="8">
    <source>
        <dbReference type="Proteomes" id="UP000322234"/>
    </source>
</evidence>
<keyword evidence="5 6" id="KW-0408">Iron</keyword>
<dbReference type="InterPro" id="IPR036396">
    <property type="entry name" value="Cyt_P450_sf"/>
</dbReference>
<dbReference type="InterPro" id="IPR050182">
    <property type="entry name" value="Cytochrome_P450_fam2"/>
</dbReference>
<keyword evidence="8" id="KW-1185">Reference proteome</keyword>
<organism evidence="7 8">
    <name type="scientific">Bos mutus</name>
    <name type="common">wild yak</name>
    <dbReference type="NCBI Taxonomy" id="72004"/>
    <lineage>
        <taxon>Eukaryota</taxon>
        <taxon>Metazoa</taxon>
        <taxon>Chordata</taxon>
        <taxon>Craniata</taxon>
        <taxon>Vertebrata</taxon>
        <taxon>Euteleostomi</taxon>
        <taxon>Mammalia</taxon>
        <taxon>Eutheria</taxon>
        <taxon>Laurasiatheria</taxon>
        <taxon>Artiodactyla</taxon>
        <taxon>Ruminantia</taxon>
        <taxon>Pecora</taxon>
        <taxon>Bovidae</taxon>
        <taxon>Bovinae</taxon>
        <taxon>Bos</taxon>
    </lineage>
</organism>
<dbReference type="PRINTS" id="PR00463">
    <property type="entry name" value="EP450I"/>
</dbReference>
<dbReference type="PANTHER" id="PTHR24300">
    <property type="entry name" value="CYTOCHROME P450 508A4-RELATED"/>
    <property type="match status" value="1"/>
</dbReference>